<name>A0A2S8IR73_RHOOP</name>
<accession>A0A2S8IR73</accession>
<protein>
    <submittedName>
        <fullName evidence="1">Uncharacterized protein</fullName>
    </submittedName>
</protein>
<dbReference type="EMBL" id="PUIO01000058">
    <property type="protein sequence ID" value="PQP17260.1"/>
    <property type="molecule type" value="Genomic_DNA"/>
</dbReference>
<reference evidence="2" key="1">
    <citation type="submission" date="2018-02" db="EMBL/GenBank/DDBJ databases">
        <title>Draft genome sequencing of Rhodococcus opacus KU647198.</title>
        <authorList>
            <person name="Zheng B.-X."/>
        </authorList>
    </citation>
    <scope>NUCLEOTIDE SEQUENCE [LARGE SCALE GENOMIC DNA]</scope>
    <source>
        <strain evidence="2">04-OD7</strain>
    </source>
</reference>
<dbReference type="AlphaFoldDB" id="A0A2S8IR73"/>
<organism evidence="1 2">
    <name type="scientific">Rhodococcus opacus</name>
    <name type="common">Nocardia opaca</name>
    <dbReference type="NCBI Taxonomy" id="37919"/>
    <lineage>
        <taxon>Bacteria</taxon>
        <taxon>Bacillati</taxon>
        <taxon>Actinomycetota</taxon>
        <taxon>Actinomycetes</taxon>
        <taxon>Mycobacteriales</taxon>
        <taxon>Nocardiaceae</taxon>
        <taxon>Rhodococcus</taxon>
    </lineage>
</organism>
<proteinExistence type="predicted"/>
<evidence type="ECO:0000313" key="2">
    <source>
        <dbReference type="Proteomes" id="UP000239290"/>
    </source>
</evidence>
<comment type="caution">
    <text evidence="1">The sequence shown here is derived from an EMBL/GenBank/DDBJ whole genome shotgun (WGS) entry which is preliminary data.</text>
</comment>
<sequence>MMRPWTTGRRSSGGAVTYDCHVCRQPYERPDLAACATHDAVGRHHRVEGALELLNRPTKP</sequence>
<dbReference type="Proteomes" id="UP000239290">
    <property type="component" value="Unassembled WGS sequence"/>
</dbReference>
<gene>
    <name evidence="1" type="ORF">C5613_34615</name>
</gene>
<evidence type="ECO:0000313" key="1">
    <source>
        <dbReference type="EMBL" id="PQP17260.1"/>
    </source>
</evidence>